<sequence>MNTKTWDENNVTRSSDGKFKEFNFPEPTAVDLDGALASRTYDDRRAALQGEGYVQALASRAYHDPRIAGGDGAREDWWSRRNFQGEYSDTNEGYEKMPDDWTPSMGNGKALSGHRRTYRKLYEGAGLSVRMPSASAIKSFDAIQSGKTFDVPVEGISKDGHSVSGWVRCTRTDDGAWLTEGLGFEGKQNDIAEAVGAVLEARQPTKALAGYGSMDERRLERARRYGARMTNEHSHEDSSVLPRKQPRCTDRLTALWSLSRIDTNTFRGNDAQSFSQ</sequence>
<dbReference type="Proteomes" id="UP000092596">
    <property type="component" value="Chromosome"/>
</dbReference>
<dbReference type="EMBL" id="CP012117">
    <property type="protein sequence ID" value="ANP28271.1"/>
    <property type="molecule type" value="Genomic_DNA"/>
</dbReference>
<proteinExistence type="predicted"/>
<gene>
    <name evidence="2" type="ORF">DAD186_17210</name>
</gene>
<feature type="region of interest" description="Disordered" evidence="1">
    <location>
        <begin position="1"/>
        <end position="24"/>
    </location>
</feature>
<accession>A0A1B0ZJU0</accession>
<dbReference type="AlphaFoldDB" id="A0A1B0ZJU0"/>
<dbReference type="KEGG" id="dva:DAD186_17210"/>
<feature type="compositionally biased region" description="Polar residues" evidence="1">
    <location>
        <begin position="1"/>
        <end position="14"/>
    </location>
</feature>
<reference evidence="2 3" key="1">
    <citation type="submission" date="2015-06" db="EMBL/GenBank/DDBJ databases">
        <title>Investigation of pathophysiology for high-risk pregnancy and development of treatment modality based on it.</title>
        <authorList>
            <person name="Kim B.-C."/>
            <person name="Lim S."/>
        </authorList>
    </citation>
    <scope>NUCLEOTIDE SEQUENCE [LARGE SCALE GENOMIC DNA]</scope>
    <source>
        <strain evidence="2 3">AD1-86</strain>
    </source>
</reference>
<evidence type="ECO:0000313" key="2">
    <source>
        <dbReference type="EMBL" id="ANP28271.1"/>
    </source>
</evidence>
<evidence type="ECO:0000256" key="1">
    <source>
        <dbReference type="SAM" id="MobiDB-lite"/>
    </source>
</evidence>
<dbReference type="STRING" id="1630135.DAD186_17210"/>
<organism evidence="2 3">
    <name type="scientific">Dermabacter vaginalis</name>
    <dbReference type="NCBI Taxonomy" id="1630135"/>
    <lineage>
        <taxon>Bacteria</taxon>
        <taxon>Bacillati</taxon>
        <taxon>Actinomycetota</taxon>
        <taxon>Actinomycetes</taxon>
        <taxon>Micrococcales</taxon>
        <taxon>Dermabacteraceae</taxon>
        <taxon>Dermabacter</taxon>
    </lineage>
</organism>
<name>A0A1B0ZJU0_9MICO</name>
<evidence type="ECO:0000313" key="3">
    <source>
        <dbReference type="Proteomes" id="UP000092596"/>
    </source>
</evidence>
<dbReference type="RefSeq" id="WP_065248291.1">
    <property type="nucleotide sequence ID" value="NZ_CP012117.1"/>
</dbReference>
<protein>
    <submittedName>
        <fullName evidence="2">Uncharacterized protein</fullName>
    </submittedName>
</protein>